<evidence type="ECO:0008006" key="3">
    <source>
        <dbReference type="Google" id="ProtNLM"/>
    </source>
</evidence>
<organism evidence="1 2">
    <name type="scientific">Candidatus Pantoea varia</name>
    <dbReference type="NCBI Taxonomy" id="1881036"/>
    <lineage>
        <taxon>Bacteria</taxon>
        <taxon>Pseudomonadati</taxon>
        <taxon>Pseudomonadota</taxon>
        <taxon>Gammaproteobacteria</taxon>
        <taxon>Enterobacterales</taxon>
        <taxon>Erwiniaceae</taxon>
        <taxon>Pantoea</taxon>
    </lineage>
</organism>
<dbReference type="OrthoDB" id="6433960at2"/>
<evidence type="ECO:0000313" key="2">
    <source>
        <dbReference type="Proteomes" id="UP000198968"/>
    </source>
</evidence>
<keyword evidence="2" id="KW-1185">Reference proteome</keyword>
<gene>
    <name evidence="1" type="ORF">SAMN05428971_3661</name>
</gene>
<dbReference type="Proteomes" id="UP000198968">
    <property type="component" value="Unassembled WGS sequence"/>
</dbReference>
<proteinExistence type="predicted"/>
<evidence type="ECO:0000313" key="1">
    <source>
        <dbReference type="EMBL" id="SFO33240.1"/>
    </source>
</evidence>
<dbReference type="EMBL" id="FOVG01000004">
    <property type="protein sequence ID" value="SFO33240.1"/>
    <property type="molecule type" value="Genomic_DNA"/>
</dbReference>
<dbReference type="RefSeq" id="WP_090966161.1">
    <property type="nucleotide sequence ID" value="NZ_FOVG01000004.1"/>
</dbReference>
<sequence length="99" mass="11296">MKEHYVTQVTVEGKGDTKAKAFADALSRVQNQVLRATQKILLRIEPQDVRVLRAQESVKTEKFLFFFLARQRRSFSVTLEITVSVTVFDTEQVTFTAAS</sequence>
<dbReference type="NCBIfam" id="TIGR03578">
    <property type="entry name" value="EF_0831"/>
    <property type="match status" value="1"/>
</dbReference>
<name>A0A1I5GB67_9GAMM</name>
<dbReference type="InterPro" id="IPR020037">
    <property type="entry name" value="DUF4312"/>
</dbReference>
<dbReference type="Pfam" id="PF14189">
    <property type="entry name" value="DUF4312"/>
    <property type="match status" value="1"/>
</dbReference>
<dbReference type="AlphaFoldDB" id="A0A1I5GB67"/>
<reference evidence="2" key="1">
    <citation type="submission" date="2016-10" db="EMBL/GenBank/DDBJ databases">
        <authorList>
            <person name="Varghese N."/>
            <person name="Submissions S."/>
        </authorList>
    </citation>
    <scope>NUCLEOTIDE SEQUENCE [LARGE SCALE GENOMIC DNA]</scope>
    <source>
        <strain evidence="2">OV426</strain>
    </source>
</reference>
<accession>A0A1I5GB67</accession>
<protein>
    <recommendedName>
        <fullName evidence="3">Cytoplasmic protein</fullName>
    </recommendedName>
</protein>